<name>A0AAW1RZS9_9CHLO</name>
<dbReference type="SMART" id="SM01204">
    <property type="entry name" value="FIST_C"/>
    <property type="match status" value="1"/>
</dbReference>
<reference evidence="3 4" key="1">
    <citation type="journal article" date="2024" name="Nat. Commun.">
        <title>Phylogenomics reveals the evolutionary origins of lichenization in chlorophyte algae.</title>
        <authorList>
            <person name="Puginier C."/>
            <person name="Libourel C."/>
            <person name="Otte J."/>
            <person name="Skaloud P."/>
            <person name="Haon M."/>
            <person name="Grisel S."/>
            <person name="Petersen M."/>
            <person name="Berrin J.G."/>
            <person name="Delaux P.M."/>
            <person name="Dal Grande F."/>
            <person name="Keller J."/>
        </authorList>
    </citation>
    <scope>NUCLEOTIDE SEQUENCE [LARGE SCALE GENOMIC DNA]</scope>
    <source>
        <strain evidence="3 4">SAG 245.80</strain>
    </source>
</reference>
<dbReference type="PANTHER" id="PTHR14939:SF5">
    <property type="entry name" value="F-BOX ONLY PROTEIN 22"/>
    <property type="match status" value="1"/>
</dbReference>
<sequence>MHASSLADQLFGRARSSSSTTQCCAHALKPRPRVERLLKHRHRRYAELELNWHNTPLTLPHQAGLCAALPKLSEVDVQTSLRWCSSISERLVLDSALDEVFKALEGELADATLPPQMAILFASGAHASVDQLAEASARLRRQFPSLQHIVGTAAQGVIGSAAGQPREVEAAPALSVTLGCLPGTELRAVRVDNRNLPDGDASPERWQELLGVPVDTDKHVSFVLLSSPAFSGIMDLMAGLDFAYPEAAKIGGLASGPAQRGPTPVDETLDTESGPSIAIAGAPRQAGPARGWPMVCWSASRTAGGGWGEGSGAVAMDGAVVLALHSKALFIEPLIAQGCRAISATYVVEQAKDGAILALAPADRPGRTIGPLEALVSALKALPPADRQRALQNLTAALAPDDFKPAAELGTGDFLVRCLADFDTQTGVLLVGGGARLGQRLRFMVRDRDGAMQDMRDHAVELKRRSLQMAMQGRPQAQPVGALMFSCNGRGVGLFSEPDFDSRTLASFLPVPSSGFFCNGEIGQVGQTTYLHGFTAAVGILRAQSREEQS</sequence>
<organism evidence="3 4">
    <name type="scientific">Elliptochloris bilobata</name>
    <dbReference type="NCBI Taxonomy" id="381761"/>
    <lineage>
        <taxon>Eukaryota</taxon>
        <taxon>Viridiplantae</taxon>
        <taxon>Chlorophyta</taxon>
        <taxon>core chlorophytes</taxon>
        <taxon>Trebouxiophyceae</taxon>
        <taxon>Trebouxiophyceae incertae sedis</taxon>
        <taxon>Elliptochloris clade</taxon>
        <taxon>Elliptochloris</taxon>
    </lineage>
</organism>
<evidence type="ECO:0000259" key="1">
    <source>
        <dbReference type="SMART" id="SM00897"/>
    </source>
</evidence>
<dbReference type="InterPro" id="IPR019494">
    <property type="entry name" value="FIST_C"/>
</dbReference>
<evidence type="ECO:0000313" key="3">
    <source>
        <dbReference type="EMBL" id="KAK9839210.1"/>
    </source>
</evidence>
<feature type="domain" description="FIST" evidence="1">
    <location>
        <begin position="114"/>
        <end position="363"/>
    </location>
</feature>
<evidence type="ECO:0000313" key="4">
    <source>
        <dbReference type="Proteomes" id="UP001445335"/>
    </source>
</evidence>
<dbReference type="InterPro" id="IPR013702">
    <property type="entry name" value="FIST_domain_N"/>
</dbReference>
<dbReference type="Proteomes" id="UP001445335">
    <property type="component" value="Unassembled WGS sequence"/>
</dbReference>
<accession>A0AAW1RZS9</accession>
<protein>
    <recommendedName>
        <fullName evidence="5">FIST C-domain domain-containing protein</fullName>
    </recommendedName>
</protein>
<dbReference type="GO" id="GO:0032436">
    <property type="term" value="P:positive regulation of proteasomal ubiquitin-dependent protein catabolic process"/>
    <property type="evidence" value="ECO:0007669"/>
    <property type="project" value="TreeGrafter"/>
</dbReference>
<evidence type="ECO:0000259" key="2">
    <source>
        <dbReference type="SMART" id="SM01204"/>
    </source>
</evidence>
<feature type="domain" description="FIST C-domain" evidence="2">
    <location>
        <begin position="371"/>
        <end position="525"/>
    </location>
</feature>
<dbReference type="AlphaFoldDB" id="A0AAW1RZS9"/>
<dbReference type="PANTHER" id="PTHR14939">
    <property type="entry name" value="F-BOX ONLY PROTEIN 22"/>
    <property type="match status" value="1"/>
</dbReference>
<comment type="caution">
    <text evidence="3">The sequence shown here is derived from an EMBL/GenBank/DDBJ whole genome shotgun (WGS) entry which is preliminary data.</text>
</comment>
<dbReference type="Pfam" id="PF08495">
    <property type="entry name" value="FIST"/>
    <property type="match status" value="1"/>
</dbReference>
<keyword evidence="4" id="KW-1185">Reference proteome</keyword>
<dbReference type="Pfam" id="PF10442">
    <property type="entry name" value="FIST_C"/>
    <property type="match status" value="1"/>
</dbReference>
<proteinExistence type="predicted"/>
<evidence type="ECO:0008006" key="5">
    <source>
        <dbReference type="Google" id="ProtNLM"/>
    </source>
</evidence>
<dbReference type="GO" id="GO:0000209">
    <property type="term" value="P:protein polyubiquitination"/>
    <property type="evidence" value="ECO:0007669"/>
    <property type="project" value="TreeGrafter"/>
</dbReference>
<dbReference type="SMART" id="SM00897">
    <property type="entry name" value="FIST"/>
    <property type="match status" value="1"/>
</dbReference>
<gene>
    <name evidence="3" type="ORF">WJX81_001660</name>
</gene>
<dbReference type="EMBL" id="JALJOU010000017">
    <property type="protein sequence ID" value="KAK9839210.1"/>
    <property type="molecule type" value="Genomic_DNA"/>
</dbReference>